<evidence type="ECO:0000313" key="4">
    <source>
        <dbReference type="Proteomes" id="UP001149090"/>
    </source>
</evidence>
<keyword evidence="4" id="KW-1185">Reference proteome</keyword>
<keyword evidence="1" id="KW-0175">Coiled coil</keyword>
<feature type="region of interest" description="Disordered" evidence="2">
    <location>
        <begin position="207"/>
        <end position="259"/>
    </location>
</feature>
<dbReference type="Proteomes" id="UP001149090">
    <property type="component" value="Unassembled WGS sequence"/>
</dbReference>
<comment type="caution">
    <text evidence="3">The sequence shown here is derived from an EMBL/GenBank/DDBJ whole genome shotgun (WGS) entry which is preliminary data.</text>
</comment>
<name>A0A9Q0REB8_ANAIG</name>
<organism evidence="3 4">
    <name type="scientific">Anaeramoeba ignava</name>
    <name type="common">Anaerobic marine amoeba</name>
    <dbReference type="NCBI Taxonomy" id="1746090"/>
    <lineage>
        <taxon>Eukaryota</taxon>
        <taxon>Metamonada</taxon>
        <taxon>Anaeramoebidae</taxon>
        <taxon>Anaeramoeba</taxon>
    </lineage>
</organism>
<feature type="compositionally biased region" description="Basic and acidic residues" evidence="2">
    <location>
        <begin position="215"/>
        <end position="230"/>
    </location>
</feature>
<accession>A0A9Q0REB8</accession>
<feature type="coiled-coil region" evidence="1">
    <location>
        <begin position="137"/>
        <end position="179"/>
    </location>
</feature>
<evidence type="ECO:0000256" key="2">
    <source>
        <dbReference type="SAM" id="MobiDB-lite"/>
    </source>
</evidence>
<evidence type="ECO:0000313" key="3">
    <source>
        <dbReference type="EMBL" id="KAJ5075569.1"/>
    </source>
</evidence>
<sequence length="395" mass="46054">MSSNYSCNCLNVIFCITEPKKFTDEDLKTFETILSKVKFTEPFFGSIPQDKIHFEHKILIKEIGIDEYNLICCKNCDQNVFLVKKSDNKTIIFDSKLRKLENDFKKENEKGISKFFRIKLPGPNPTNTQTAEYPYTITSEKNMNREYQKHFEELEDQIHKIIEEKKTEQQKKMREFKQQQKIEFRKFRETLITERNILWNQATKDFEKSNGQTKSKNENRKSKINIKKESMQTTTSAIEISPHARRLKPTRSKSNIEKAPDEFSAVFAFDEQIQENTGNNHKDAKEQMDLYDAIESIDDNTVGDDNLVEVTSKKGIKISQTNDEKSVKIPNLGVSVPINIAINHDIPRNKMRSSPANEFVEPHLYAKSHQTESETIQSQSFNVPSKRVPIWRNIK</sequence>
<protein>
    <submittedName>
        <fullName evidence="3">Akt1 substrate 1 protein</fullName>
    </submittedName>
</protein>
<dbReference type="AlphaFoldDB" id="A0A9Q0REB8"/>
<evidence type="ECO:0000256" key="1">
    <source>
        <dbReference type="SAM" id="Coils"/>
    </source>
</evidence>
<gene>
    <name evidence="3" type="ORF">M0811_07139</name>
</gene>
<reference evidence="3" key="1">
    <citation type="submission" date="2022-10" db="EMBL/GenBank/DDBJ databases">
        <title>Novel sulphate-reducing endosymbionts in the free-living metamonad Anaeramoeba.</title>
        <authorList>
            <person name="Jerlstrom-Hultqvist J."/>
            <person name="Cepicka I."/>
            <person name="Gallot-Lavallee L."/>
            <person name="Salas-Leiva D."/>
            <person name="Curtis B.A."/>
            <person name="Zahonova K."/>
            <person name="Pipaliya S."/>
            <person name="Dacks J."/>
            <person name="Roger A.J."/>
        </authorList>
    </citation>
    <scope>NUCLEOTIDE SEQUENCE</scope>
    <source>
        <strain evidence="3">BMAN</strain>
    </source>
</reference>
<proteinExistence type="predicted"/>
<dbReference type="EMBL" id="JAPDFW010000064">
    <property type="protein sequence ID" value="KAJ5075569.1"/>
    <property type="molecule type" value="Genomic_DNA"/>
</dbReference>